<evidence type="ECO:0000313" key="2">
    <source>
        <dbReference type="Proteomes" id="UP000314294"/>
    </source>
</evidence>
<keyword evidence="2" id="KW-1185">Reference proteome</keyword>
<gene>
    <name evidence="1" type="ORF">EYF80_011673</name>
</gene>
<proteinExistence type="predicted"/>
<name>A0A4Z2IK21_9TELE</name>
<protein>
    <submittedName>
        <fullName evidence="1">Uncharacterized protein</fullName>
    </submittedName>
</protein>
<dbReference type="Proteomes" id="UP000314294">
    <property type="component" value="Unassembled WGS sequence"/>
</dbReference>
<evidence type="ECO:0000313" key="1">
    <source>
        <dbReference type="EMBL" id="TNN78168.1"/>
    </source>
</evidence>
<reference evidence="1 2" key="1">
    <citation type="submission" date="2019-03" db="EMBL/GenBank/DDBJ databases">
        <title>First draft genome of Liparis tanakae, snailfish: a comprehensive survey of snailfish specific genes.</title>
        <authorList>
            <person name="Kim W."/>
            <person name="Song I."/>
            <person name="Jeong J.-H."/>
            <person name="Kim D."/>
            <person name="Kim S."/>
            <person name="Ryu S."/>
            <person name="Song J.Y."/>
            <person name="Lee S.K."/>
        </authorList>
    </citation>
    <scope>NUCLEOTIDE SEQUENCE [LARGE SCALE GENOMIC DNA]</scope>
    <source>
        <tissue evidence="1">Muscle</tissue>
    </source>
</reference>
<dbReference type="EMBL" id="SRLO01000076">
    <property type="protein sequence ID" value="TNN78168.1"/>
    <property type="molecule type" value="Genomic_DNA"/>
</dbReference>
<organism evidence="1 2">
    <name type="scientific">Liparis tanakae</name>
    <name type="common">Tanaka's snailfish</name>
    <dbReference type="NCBI Taxonomy" id="230148"/>
    <lineage>
        <taxon>Eukaryota</taxon>
        <taxon>Metazoa</taxon>
        <taxon>Chordata</taxon>
        <taxon>Craniata</taxon>
        <taxon>Vertebrata</taxon>
        <taxon>Euteleostomi</taxon>
        <taxon>Actinopterygii</taxon>
        <taxon>Neopterygii</taxon>
        <taxon>Teleostei</taxon>
        <taxon>Neoteleostei</taxon>
        <taxon>Acanthomorphata</taxon>
        <taxon>Eupercaria</taxon>
        <taxon>Perciformes</taxon>
        <taxon>Cottioidei</taxon>
        <taxon>Cottales</taxon>
        <taxon>Liparidae</taxon>
        <taxon>Liparis</taxon>
    </lineage>
</organism>
<sequence>MTNFGSCVVVRSVCVSIRYSFVERAGPTLRASVFLCMHENVRRARRIHVSQKDARHTQSTLDQRQAHAEHALGIRCMFVG</sequence>
<comment type="caution">
    <text evidence="1">The sequence shown here is derived from an EMBL/GenBank/DDBJ whole genome shotgun (WGS) entry which is preliminary data.</text>
</comment>
<accession>A0A4Z2IK21</accession>
<dbReference type="AlphaFoldDB" id="A0A4Z2IK21"/>